<organism evidence="2">
    <name type="scientific">Brassica napus</name>
    <name type="common">Rape</name>
    <dbReference type="NCBI Taxonomy" id="3708"/>
    <lineage>
        <taxon>Eukaryota</taxon>
        <taxon>Viridiplantae</taxon>
        <taxon>Streptophyta</taxon>
        <taxon>Embryophyta</taxon>
        <taxon>Tracheophyta</taxon>
        <taxon>Spermatophyta</taxon>
        <taxon>Magnoliopsida</taxon>
        <taxon>eudicotyledons</taxon>
        <taxon>Gunneridae</taxon>
        <taxon>Pentapetalae</taxon>
        <taxon>rosids</taxon>
        <taxon>malvids</taxon>
        <taxon>Brassicales</taxon>
        <taxon>Brassicaceae</taxon>
        <taxon>Brassiceae</taxon>
        <taxon>Brassica</taxon>
    </lineage>
</organism>
<reference evidence="2" key="1">
    <citation type="submission" date="2021-01" db="EMBL/GenBank/DDBJ databases">
        <authorList>
            <consortium name="Genoscope - CEA"/>
            <person name="William W."/>
        </authorList>
    </citation>
    <scope>NUCLEOTIDE SEQUENCE</scope>
</reference>
<name>A0A816LAK4_BRANA</name>
<accession>A0A816LAK4</accession>
<evidence type="ECO:0000256" key="1">
    <source>
        <dbReference type="SAM" id="MobiDB-lite"/>
    </source>
</evidence>
<dbReference type="AlphaFoldDB" id="A0A816LAK4"/>
<proteinExistence type="predicted"/>
<feature type="region of interest" description="Disordered" evidence="1">
    <location>
        <begin position="1"/>
        <end position="24"/>
    </location>
</feature>
<evidence type="ECO:0000313" key="2">
    <source>
        <dbReference type="EMBL" id="CAF1931686.1"/>
    </source>
</evidence>
<gene>
    <name evidence="2" type="ORF">DARMORV10_C05P42520.1</name>
</gene>
<dbReference type="Proteomes" id="UP001295469">
    <property type="component" value="Chromosome C05"/>
</dbReference>
<protein>
    <submittedName>
        <fullName evidence="2">(rape) hypothetical protein</fullName>
    </submittedName>
</protein>
<sequence>MLARNITLHNNIHQIPTEPDAGAPKSMKSTYNIFSNVPISLLTDILRKSTLL</sequence>
<dbReference type="EMBL" id="HG994369">
    <property type="protein sequence ID" value="CAF1931686.1"/>
    <property type="molecule type" value="Genomic_DNA"/>
</dbReference>
<dbReference type="Gramene" id="CDY06427">
    <property type="protein sequence ID" value="CDY06427"/>
    <property type="gene ID" value="GSBRNA2T00122440001"/>
</dbReference>